<dbReference type="AlphaFoldDB" id="A0AAN9JKU0"/>
<sequence>MEQDLRSTTCNILLLIFLHVKTKMHQILQLVLPFSTNFFRNETLKRCVHNKLHYGRHCLFDIAEFQANLTF</sequence>
<reference evidence="1 2" key="1">
    <citation type="submission" date="2024-01" db="EMBL/GenBank/DDBJ databases">
        <title>The genomes of 5 underutilized Papilionoideae crops provide insights into root nodulation and disease resistance.</title>
        <authorList>
            <person name="Yuan L."/>
        </authorList>
    </citation>
    <scope>NUCLEOTIDE SEQUENCE [LARGE SCALE GENOMIC DNA]</scope>
    <source>
        <strain evidence="1">LY-2023</strain>
        <tissue evidence="1">Leaf</tissue>
    </source>
</reference>
<evidence type="ECO:0000313" key="2">
    <source>
        <dbReference type="Proteomes" id="UP001359559"/>
    </source>
</evidence>
<organism evidence="1 2">
    <name type="scientific">Clitoria ternatea</name>
    <name type="common">Butterfly pea</name>
    <dbReference type="NCBI Taxonomy" id="43366"/>
    <lineage>
        <taxon>Eukaryota</taxon>
        <taxon>Viridiplantae</taxon>
        <taxon>Streptophyta</taxon>
        <taxon>Embryophyta</taxon>
        <taxon>Tracheophyta</taxon>
        <taxon>Spermatophyta</taxon>
        <taxon>Magnoliopsida</taxon>
        <taxon>eudicotyledons</taxon>
        <taxon>Gunneridae</taxon>
        <taxon>Pentapetalae</taxon>
        <taxon>rosids</taxon>
        <taxon>fabids</taxon>
        <taxon>Fabales</taxon>
        <taxon>Fabaceae</taxon>
        <taxon>Papilionoideae</taxon>
        <taxon>50 kb inversion clade</taxon>
        <taxon>NPAAA clade</taxon>
        <taxon>indigoferoid/millettioid clade</taxon>
        <taxon>Phaseoleae</taxon>
        <taxon>Clitoria</taxon>
    </lineage>
</organism>
<keyword evidence="2" id="KW-1185">Reference proteome</keyword>
<gene>
    <name evidence="1" type="ORF">RJT34_10625</name>
</gene>
<evidence type="ECO:0000313" key="1">
    <source>
        <dbReference type="EMBL" id="KAK7299797.1"/>
    </source>
</evidence>
<dbReference type="EMBL" id="JAYKXN010000003">
    <property type="protein sequence ID" value="KAK7299797.1"/>
    <property type="molecule type" value="Genomic_DNA"/>
</dbReference>
<proteinExistence type="predicted"/>
<name>A0AAN9JKU0_CLITE</name>
<comment type="caution">
    <text evidence="1">The sequence shown here is derived from an EMBL/GenBank/DDBJ whole genome shotgun (WGS) entry which is preliminary data.</text>
</comment>
<accession>A0AAN9JKU0</accession>
<dbReference type="Proteomes" id="UP001359559">
    <property type="component" value="Unassembled WGS sequence"/>
</dbReference>
<protein>
    <submittedName>
        <fullName evidence="1">Uncharacterized protein</fullName>
    </submittedName>
</protein>